<dbReference type="GO" id="GO:0002181">
    <property type="term" value="P:cytoplasmic translation"/>
    <property type="evidence" value="ECO:0007669"/>
    <property type="project" value="TreeGrafter"/>
</dbReference>
<dbReference type="EMBL" id="UAUU01000002">
    <property type="protein sequence ID" value="SPZ84425.1"/>
    <property type="molecule type" value="Genomic_DNA"/>
</dbReference>
<gene>
    <name evidence="5 9" type="primary">rplF</name>
    <name evidence="9" type="ORF">NCTC11343_00965</name>
    <name evidence="10" type="ORF">SPHINGO8BC_50272</name>
</gene>
<keyword evidence="2 5" id="KW-0694">RNA-binding</keyword>
<dbReference type="SUPFAM" id="SSF56053">
    <property type="entry name" value="Ribosomal protein L6"/>
    <property type="match status" value="2"/>
</dbReference>
<name>A0A2X2JBI2_SPHMU</name>
<evidence type="ECO:0000259" key="8">
    <source>
        <dbReference type="Pfam" id="PF00347"/>
    </source>
</evidence>
<feature type="domain" description="Large ribosomal subunit protein uL6 alpha-beta" evidence="8">
    <location>
        <begin position="11"/>
        <end position="83"/>
    </location>
</feature>
<evidence type="ECO:0000256" key="6">
    <source>
        <dbReference type="RuleBase" id="RU003869"/>
    </source>
</evidence>
<evidence type="ECO:0000313" key="9">
    <source>
        <dbReference type="EMBL" id="SPZ84425.1"/>
    </source>
</evidence>
<dbReference type="NCBIfam" id="TIGR03654">
    <property type="entry name" value="L6_bact"/>
    <property type="match status" value="1"/>
</dbReference>
<evidence type="ECO:0000256" key="1">
    <source>
        <dbReference type="ARBA" id="ARBA00022730"/>
    </source>
</evidence>
<dbReference type="PROSITE" id="PS00525">
    <property type="entry name" value="RIBOSOMAL_L6_1"/>
    <property type="match status" value="1"/>
</dbReference>
<evidence type="ECO:0000256" key="2">
    <source>
        <dbReference type="ARBA" id="ARBA00022884"/>
    </source>
</evidence>
<protein>
    <recommendedName>
        <fullName evidence="5">Large ribosomal subunit protein uL6</fullName>
    </recommendedName>
</protein>
<dbReference type="InterPro" id="IPR020040">
    <property type="entry name" value="Ribosomal_uL6_a/b-dom"/>
</dbReference>
<accession>A0A2X2JBI2</accession>
<keyword evidence="1 5" id="KW-0699">rRNA-binding</keyword>
<accession>A0A654BP92</accession>
<dbReference type="PANTHER" id="PTHR11655">
    <property type="entry name" value="60S/50S RIBOSOMAL PROTEIN L6/L9"/>
    <property type="match status" value="1"/>
</dbReference>
<dbReference type="RefSeq" id="WP_088160090.1">
    <property type="nucleotide sequence ID" value="NZ_CP068086.1"/>
</dbReference>
<evidence type="ECO:0000256" key="4">
    <source>
        <dbReference type="ARBA" id="ARBA00023274"/>
    </source>
</evidence>
<evidence type="ECO:0000256" key="5">
    <source>
        <dbReference type="HAMAP-Rule" id="MF_01365"/>
    </source>
</evidence>
<evidence type="ECO:0000256" key="7">
    <source>
        <dbReference type="RuleBase" id="RU003870"/>
    </source>
</evidence>
<dbReference type="PANTHER" id="PTHR11655:SF14">
    <property type="entry name" value="LARGE RIBOSOMAL SUBUNIT PROTEIN UL6M"/>
    <property type="match status" value="1"/>
</dbReference>
<dbReference type="Proteomes" id="UP000251241">
    <property type="component" value="Unassembled WGS sequence"/>
</dbReference>
<dbReference type="GO" id="GO:0019843">
    <property type="term" value="F:rRNA binding"/>
    <property type="evidence" value="ECO:0007669"/>
    <property type="project" value="UniProtKB-UniRule"/>
</dbReference>
<dbReference type="HAMAP" id="MF_01365_B">
    <property type="entry name" value="Ribosomal_uL6_B"/>
    <property type="match status" value="1"/>
</dbReference>
<comment type="function">
    <text evidence="5 7">This protein binds to the 23S rRNA, and is important in its secondary structure. It is located near the subunit interface in the base of the L7/L12 stalk, and near the tRNA binding site of the peptidyltransferase center.</text>
</comment>
<comment type="similarity">
    <text evidence="5 6">Belongs to the universal ribosomal protein uL6 family.</text>
</comment>
<feature type="domain" description="Large ribosomal subunit protein uL6 alpha-beta" evidence="8">
    <location>
        <begin position="91"/>
        <end position="168"/>
    </location>
</feature>
<dbReference type="EMBL" id="CABWMV010000024">
    <property type="protein sequence ID" value="VXC82458.1"/>
    <property type="molecule type" value="Genomic_DNA"/>
</dbReference>
<dbReference type="AlphaFoldDB" id="A0A2X2JBI2"/>
<evidence type="ECO:0000313" key="12">
    <source>
        <dbReference type="Proteomes" id="UP000432350"/>
    </source>
</evidence>
<dbReference type="Gene3D" id="3.90.930.12">
    <property type="entry name" value="Ribosomal protein L6, alpha-beta domain"/>
    <property type="match status" value="2"/>
</dbReference>
<dbReference type="InterPro" id="IPR036789">
    <property type="entry name" value="Ribosomal_uL6-like_a/b-dom_sf"/>
</dbReference>
<keyword evidence="3 5" id="KW-0689">Ribosomal protein</keyword>
<dbReference type="PIRSF" id="PIRSF002162">
    <property type="entry name" value="Ribosomal_L6"/>
    <property type="match status" value="1"/>
</dbReference>
<keyword evidence="4 5" id="KW-0687">Ribonucleoprotein</keyword>
<dbReference type="FunFam" id="3.90.930.12:FF:000002">
    <property type="entry name" value="50S ribosomal protein L6"/>
    <property type="match status" value="1"/>
</dbReference>
<dbReference type="Proteomes" id="UP000432350">
    <property type="component" value="Unassembled WGS sequence"/>
</dbReference>
<dbReference type="GO" id="GO:0022625">
    <property type="term" value="C:cytosolic large ribosomal subunit"/>
    <property type="evidence" value="ECO:0007669"/>
    <property type="project" value="UniProtKB-UniRule"/>
</dbReference>
<dbReference type="GO" id="GO:0003735">
    <property type="term" value="F:structural constituent of ribosome"/>
    <property type="evidence" value="ECO:0007669"/>
    <property type="project" value="UniProtKB-UniRule"/>
</dbReference>
<reference evidence="10 12" key="2">
    <citation type="submission" date="2019-10" db="EMBL/GenBank/DDBJ databases">
        <authorList>
            <person name="Karimi E."/>
        </authorList>
    </citation>
    <scope>NUCLEOTIDE SEQUENCE [LARGE SCALE GENOMIC DNA]</scope>
    <source>
        <strain evidence="10">Sphingobacterium sp. 8BC</strain>
    </source>
</reference>
<dbReference type="GeneID" id="97178619"/>
<dbReference type="InterPro" id="IPR019906">
    <property type="entry name" value="Ribosomal_uL6_bac-type"/>
</dbReference>
<organism evidence="9 11">
    <name type="scientific">Sphingobacterium multivorum</name>
    <dbReference type="NCBI Taxonomy" id="28454"/>
    <lineage>
        <taxon>Bacteria</taxon>
        <taxon>Pseudomonadati</taxon>
        <taxon>Bacteroidota</taxon>
        <taxon>Sphingobacteriia</taxon>
        <taxon>Sphingobacteriales</taxon>
        <taxon>Sphingobacteriaceae</taxon>
        <taxon>Sphingobacterium</taxon>
    </lineage>
</organism>
<sequence length="184" mass="19831">MSRIGKAPIAIPAGVTVTISDKNLVSVKGPKGELTQQVDRDITIAQEEGNIVVTRPTDQKKHKALHGLYRSLLANMVHGVTEGYKTTQELVGVGYRASSTGNVLELTLGFSHQIVFVLPNEVKVSTTADKGKNPTITLECADKQLIGQVAAKIRGFRKPEPYKGKGVKFAGEVLRRKAGKSAKK</sequence>
<dbReference type="InterPro" id="IPR002358">
    <property type="entry name" value="Ribosomal_uL6_CS"/>
</dbReference>
<dbReference type="Pfam" id="PF00347">
    <property type="entry name" value="Ribosomal_L6"/>
    <property type="match status" value="2"/>
</dbReference>
<evidence type="ECO:0000256" key="3">
    <source>
        <dbReference type="ARBA" id="ARBA00022980"/>
    </source>
</evidence>
<dbReference type="PRINTS" id="PR00059">
    <property type="entry name" value="RIBOSOMALL6"/>
</dbReference>
<reference evidence="9 11" key="1">
    <citation type="submission" date="2018-06" db="EMBL/GenBank/DDBJ databases">
        <authorList>
            <consortium name="Pathogen Informatics"/>
            <person name="Doyle S."/>
        </authorList>
    </citation>
    <scope>NUCLEOTIDE SEQUENCE [LARGE SCALE GENOMIC DNA]</scope>
    <source>
        <strain evidence="9 11">NCTC11343</strain>
    </source>
</reference>
<proteinExistence type="inferred from homology"/>
<evidence type="ECO:0000313" key="11">
    <source>
        <dbReference type="Proteomes" id="UP000251241"/>
    </source>
</evidence>
<dbReference type="InterPro" id="IPR000702">
    <property type="entry name" value="Ribosomal_uL6-like"/>
</dbReference>
<comment type="subunit">
    <text evidence="5">Part of the 50S ribosomal subunit.</text>
</comment>
<evidence type="ECO:0000313" key="10">
    <source>
        <dbReference type="EMBL" id="VXC82458.1"/>
    </source>
</evidence>